<gene>
    <name evidence="3" type="ORF">GUITHDRAFT_142949</name>
</gene>
<dbReference type="EMBL" id="JH993033">
    <property type="protein sequence ID" value="EKX40226.1"/>
    <property type="molecule type" value="Genomic_DNA"/>
</dbReference>
<dbReference type="SUPFAM" id="SSF54695">
    <property type="entry name" value="POZ domain"/>
    <property type="match status" value="1"/>
</dbReference>
<dbReference type="InterPro" id="IPR011333">
    <property type="entry name" value="SKP1/BTB/POZ_sf"/>
</dbReference>
<dbReference type="OMA" id="WATICKS"/>
<protein>
    <recommendedName>
        <fullName evidence="2">BTB domain-containing protein</fullName>
    </recommendedName>
</protein>
<feature type="region of interest" description="Disordered" evidence="1">
    <location>
        <begin position="1"/>
        <end position="126"/>
    </location>
</feature>
<dbReference type="GeneID" id="17296991"/>
<dbReference type="Gene3D" id="3.30.710.10">
    <property type="entry name" value="Potassium Channel Kv1.1, Chain A"/>
    <property type="match status" value="1"/>
</dbReference>
<dbReference type="PANTHER" id="PTHR26379">
    <property type="entry name" value="BTB/POZ AND MATH DOMAIN-CONTAINING PROTEIN 1"/>
    <property type="match status" value="1"/>
</dbReference>
<dbReference type="STRING" id="905079.L1IVE1"/>
<dbReference type="SUPFAM" id="SSF49599">
    <property type="entry name" value="TRAF domain-like"/>
    <property type="match status" value="1"/>
</dbReference>
<dbReference type="eggNOG" id="KOG1987">
    <property type="taxonomic scope" value="Eukaryota"/>
</dbReference>
<dbReference type="Pfam" id="PF00651">
    <property type="entry name" value="BTB"/>
    <property type="match status" value="1"/>
</dbReference>
<evidence type="ECO:0000259" key="2">
    <source>
        <dbReference type="PROSITE" id="PS50097"/>
    </source>
</evidence>
<feature type="compositionally biased region" description="Basic and acidic residues" evidence="1">
    <location>
        <begin position="71"/>
        <end position="88"/>
    </location>
</feature>
<feature type="domain" description="BTB" evidence="2">
    <location>
        <begin position="316"/>
        <end position="381"/>
    </location>
</feature>
<reference evidence="5" key="2">
    <citation type="submission" date="2012-11" db="EMBL/GenBank/DDBJ databases">
        <authorList>
            <person name="Kuo A."/>
            <person name="Curtis B.A."/>
            <person name="Tanifuji G."/>
            <person name="Burki F."/>
            <person name="Gruber A."/>
            <person name="Irimia M."/>
            <person name="Maruyama S."/>
            <person name="Arias M.C."/>
            <person name="Ball S.G."/>
            <person name="Gile G.H."/>
            <person name="Hirakawa Y."/>
            <person name="Hopkins J.F."/>
            <person name="Rensing S.A."/>
            <person name="Schmutz J."/>
            <person name="Symeonidi A."/>
            <person name="Elias M."/>
            <person name="Eveleigh R.J."/>
            <person name="Herman E.K."/>
            <person name="Klute M.J."/>
            <person name="Nakayama T."/>
            <person name="Obornik M."/>
            <person name="Reyes-Prieto A."/>
            <person name="Armbrust E.V."/>
            <person name="Aves S.J."/>
            <person name="Beiko R.G."/>
            <person name="Coutinho P."/>
            <person name="Dacks J.B."/>
            <person name="Durnford D.G."/>
            <person name="Fast N.M."/>
            <person name="Green B.R."/>
            <person name="Grisdale C."/>
            <person name="Hempe F."/>
            <person name="Henrissat B."/>
            <person name="Hoppner M.P."/>
            <person name="Ishida K.-I."/>
            <person name="Kim E."/>
            <person name="Koreny L."/>
            <person name="Kroth P.G."/>
            <person name="Liu Y."/>
            <person name="Malik S.-B."/>
            <person name="Maier U.G."/>
            <person name="McRose D."/>
            <person name="Mock T."/>
            <person name="Neilson J.A."/>
            <person name="Onodera N.T."/>
            <person name="Poole A.M."/>
            <person name="Pritham E.J."/>
            <person name="Richards T.A."/>
            <person name="Rocap G."/>
            <person name="Roy S.W."/>
            <person name="Sarai C."/>
            <person name="Schaack S."/>
            <person name="Shirato S."/>
            <person name="Slamovits C.H."/>
            <person name="Spencer D.F."/>
            <person name="Suzuki S."/>
            <person name="Worden A.Z."/>
            <person name="Zauner S."/>
            <person name="Barry K."/>
            <person name="Bell C."/>
            <person name="Bharti A.K."/>
            <person name="Crow J.A."/>
            <person name="Grimwood J."/>
            <person name="Kramer R."/>
            <person name="Lindquist E."/>
            <person name="Lucas S."/>
            <person name="Salamov A."/>
            <person name="McFadden G.I."/>
            <person name="Lane C.E."/>
            <person name="Keeling P.J."/>
            <person name="Gray M.W."/>
            <person name="Grigoriev I.V."/>
            <person name="Archibald J.M."/>
        </authorList>
    </citation>
    <scope>NUCLEOTIDE SEQUENCE</scope>
    <source>
        <strain evidence="5">CCMP2712</strain>
    </source>
</reference>
<dbReference type="SMART" id="SM00225">
    <property type="entry name" value="BTB"/>
    <property type="match status" value="1"/>
</dbReference>
<dbReference type="EnsemblProtists" id="EKX40226">
    <property type="protein sequence ID" value="EKX40226"/>
    <property type="gene ID" value="GUITHDRAFT_142949"/>
</dbReference>
<dbReference type="InterPro" id="IPR000210">
    <property type="entry name" value="BTB/POZ_dom"/>
</dbReference>
<sequence>MQGREKGCKQAVPLITSSLQGMPQDEQGYHLRMKGSKRLARSETQSNGSGKHKDWDPLQAIQDASWPWGNAKREGGEHENEASHKSEDLETSSRAGSNTHSIVPSVRGHQENPRPVSGQQSDEDVVRGEYLQSQHLAKFVGFPYEDTVPGEKIETTTFQLCNEPWALWICPSGMTESESEYVSVFLAYKGSGSVRAWFSFVLLDTEGRSTVIFQDNELEGSVFEGYDDHWGKQKCILREELEEVAPEGEFAIQVNLRLFESDRASARNVSVMEEEEVRSVFSEATFSHKSSVKHVTIPATTLTYDLEMLLHSGMGSDVTFVVGTECEHIAAHKAILIARCPVPILTDETMHLREINVPDFRPDYFRVLLHFIYTDKDQIEEGMLDNMADELLSAAQRFGLTRLKALCEDQLTRSLTVENACDILAIAIDDEADQLKARPPLLSFPLTHICAGDVLQLHLQILQGSV</sequence>
<organism evidence="3">
    <name type="scientific">Guillardia theta (strain CCMP2712)</name>
    <name type="common">Cryptophyte</name>
    <dbReference type="NCBI Taxonomy" id="905079"/>
    <lineage>
        <taxon>Eukaryota</taxon>
        <taxon>Cryptophyceae</taxon>
        <taxon>Pyrenomonadales</taxon>
        <taxon>Geminigeraceae</taxon>
        <taxon>Guillardia</taxon>
    </lineage>
</organism>
<feature type="compositionally biased region" description="Polar residues" evidence="1">
    <location>
        <begin position="92"/>
        <end position="102"/>
    </location>
</feature>
<dbReference type="OrthoDB" id="6359816at2759"/>
<dbReference type="PaxDb" id="55529-EKX40226"/>
<dbReference type="Pfam" id="PF22486">
    <property type="entry name" value="MATH_2"/>
    <property type="match status" value="1"/>
</dbReference>
<keyword evidence="5" id="KW-1185">Reference proteome</keyword>
<dbReference type="InterPro" id="IPR045005">
    <property type="entry name" value="BPM1-6"/>
</dbReference>
<dbReference type="InterPro" id="IPR002083">
    <property type="entry name" value="MATH/TRAF_dom"/>
</dbReference>
<dbReference type="HOGENOM" id="CLU_587213_0_0_1"/>
<dbReference type="InterPro" id="IPR008974">
    <property type="entry name" value="TRAF-like"/>
</dbReference>
<dbReference type="GO" id="GO:0016567">
    <property type="term" value="P:protein ubiquitination"/>
    <property type="evidence" value="ECO:0007669"/>
    <property type="project" value="InterPro"/>
</dbReference>
<evidence type="ECO:0000313" key="3">
    <source>
        <dbReference type="EMBL" id="EKX40226.1"/>
    </source>
</evidence>
<proteinExistence type="predicted"/>
<reference evidence="3 5" key="1">
    <citation type="journal article" date="2012" name="Nature">
        <title>Algal genomes reveal evolutionary mosaicism and the fate of nucleomorphs.</title>
        <authorList>
            <consortium name="DOE Joint Genome Institute"/>
            <person name="Curtis B.A."/>
            <person name="Tanifuji G."/>
            <person name="Burki F."/>
            <person name="Gruber A."/>
            <person name="Irimia M."/>
            <person name="Maruyama S."/>
            <person name="Arias M.C."/>
            <person name="Ball S.G."/>
            <person name="Gile G.H."/>
            <person name="Hirakawa Y."/>
            <person name="Hopkins J.F."/>
            <person name="Kuo A."/>
            <person name="Rensing S.A."/>
            <person name="Schmutz J."/>
            <person name="Symeonidi A."/>
            <person name="Elias M."/>
            <person name="Eveleigh R.J."/>
            <person name="Herman E.K."/>
            <person name="Klute M.J."/>
            <person name="Nakayama T."/>
            <person name="Obornik M."/>
            <person name="Reyes-Prieto A."/>
            <person name="Armbrust E.V."/>
            <person name="Aves S.J."/>
            <person name="Beiko R.G."/>
            <person name="Coutinho P."/>
            <person name="Dacks J.B."/>
            <person name="Durnford D.G."/>
            <person name="Fast N.M."/>
            <person name="Green B.R."/>
            <person name="Grisdale C.J."/>
            <person name="Hempel F."/>
            <person name="Henrissat B."/>
            <person name="Hoppner M.P."/>
            <person name="Ishida K."/>
            <person name="Kim E."/>
            <person name="Koreny L."/>
            <person name="Kroth P.G."/>
            <person name="Liu Y."/>
            <person name="Malik S.B."/>
            <person name="Maier U.G."/>
            <person name="McRose D."/>
            <person name="Mock T."/>
            <person name="Neilson J.A."/>
            <person name="Onodera N.T."/>
            <person name="Poole A.M."/>
            <person name="Pritham E.J."/>
            <person name="Richards T.A."/>
            <person name="Rocap G."/>
            <person name="Roy S.W."/>
            <person name="Sarai C."/>
            <person name="Schaack S."/>
            <person name="Shirato S."/>
            <person name="Slamovits C.H."/>
            <person name="Spencer D.F."/>
            <person name="Suzuki S."/>
            <person name="Worden A.Z."/>
            <person name="Zauner S."/>
            <person name="Barry K."/>
            <person name="Bell C."/>
            <person name="Bharti A.K."/>
            <person name="Crow J.A."/>
            <person name="Grimwood J."/>
            <person name="Kramer R."/>
            <person name="Lindquist E."/>
            <person name="Lucas S."/>
            <person name="Salamov A."/>
            <person name="McFadden G.I."/>
            <person name="Lane C.E."/>
            <person name="Keeling P.J."/>
            <person name="Gray M.W."/>
            <person name="Grigoriev I.V."/>
            <person name="Archibald J.M."/>
        </authorList>
    </citation>
    <scope>NUCLEOTIDE SEQUENCE</scope>
    <source>
        <strain evidence="3 5">CCMP2712</strain>
    </source>
</reference>
<dbReference type="Gene3D" id="2.60.210.10">
    <property type="entry name" value="Apoptosis, Tumor Necrosis Factor Receptor Associated Protein 2, Chain A"/>
    <property type="match status" value="1"/>
</dbReference>
<dbReference type="CDD" id="cd00121">
    <property type="entry name" value="MATH"/>
    <property type="match status" value="1"/>
</dbReference>
<dbReference type="PANTHER" id="PTHR26379:SF187">
    <property type="entry name" value="OS07G0655300 PROTEIN"/>
    <property type="match status" value="1"/>
</dbReference>
<accession>L1IVE1</accession>
<evidence type="ECO:0000256" key="1">
    <source>
        <dbReference type="SAM" id="MobiDB-lite"/>
    </source>
</evidence>
<dbReference type="KEGG" id="gtt:GUITHDRAFT_142949"/>
<evidence type="ECO:0000313" key="5">
    <source>
        <dbReference type="Proteomes" id="UP000011087"/>
    </source>
</evidence>
<dbReference type="Proteomes" id="UP000011087">
    <property type="component" value="Unassembled WGS sequence"/>
</dbReference>
<dbReference type="PROSITE" id="PS50097">
    <property type="entry name" value="BTB"/>
    <property type="match status" value="1"/>
</dbReference>
<reference evidence="4" key="3">
    <citation type="submission" date="2016-03" db="UniProtKB">
        <authorList>
            <consortium name="EnsemblProtists"/>
        </authorList>
    </citation>
    <scope>IDENTIFICATION</scope>
</reference>
<name>L1IVE1_GUITC</name>
<dbReference type="RefSeq" id="XP_005827206.1">
    <property type="nucleotide sequence ID" value="XM_005827149.1"/>
</dbReference>
<dbReference type="AlphaFoldDB" id="L1IVE1"/>
<evidence type="ECO:0000313" key="4">
    <source>
        <dbReference type="EnsemblProtists" id="EKX40226"/>
    </source>
</evidence>